<evidence type="ECO:0000256" key="3">
    <source>
        <dbReference type="SAM" id="Phobius"/>
    </source>
</evidence>
<keyword evidence="3" id="KW-0812">Transmembrane</keyword>
<dbReference type="AlphaFoldDB" id="A0ABD0XVI5"/>
<name>A0ABD0XVI5_9HEMI</name>
<feature type="transmembrane region" description="Helical" evidence="3">
    <location>
        <begin position="91"/>
        <end position="116"/>
    </location>
</feature>
<proteinExistence type="predicted"/>
<evidence type="ECO:0000256" key="1">
    <source>
        <dbReference type="SAM" id="Coils"/>
    </source>
</evidence>
<accession>A0ABD0XVI5</accession>
<reference evidence="4 5" key="1">
    <citation type="submission" date="2024-07" db="EMBL/GenBank/DDBJ databases">
        <title>Chromosome-level genome assembly of the water stick insect Ranatra chinensis (Heteroptera: Nepidae).</title>
        <authorList>
            <person name="Liu X."/>
        </authorList>
    </citation>
    <scope>NUCLEOTIDE SEQUENCE [LARGE SCALE GENOMIC DNA]</scope>
    <source>
        <strain evidence="4">Cailab_2021Rc</strain>
        <tissue evidence="4">Muscle</tissue>
    </source>
</reference>
<protein>
    <submittedName>
        <fullName evidence="4">Uncharacterized protein</fullName>
    </submittedName>
</protein>
<feature type="region of interest" description="Disordered" evidence="2">
    <location>
        <begin position="1"/>
        <end position="79"/>
    </location>
</feature>
<comment type="caution">
    <text evidence="4">The sequence shown here is derived from an EMBL/GenBank/DDBJ whole genome shotgun (WGS) entry which is preliminary data.</text>
</comment>
<dbReference type="Proteomes" id="UP001558652">
    <property type="component" value="Unassembled WGS sequence"/>
</dbReference>
<keyword evidence="1" id="KW-0175">Coiled coil</keyword>
<dbReference type="InterPro" id="IPR042352">
    <property type="entry name" value="EFCAB14"/>
</dbReference>
<feature type="coiled-coil region" evidence="1">
    <location>
        <begin position="219"/>
        <end position="246"/>
    </location>
</feature>
<evidence type="ECO:0000313" key="5">
    <source>
        <dbReference type="Proteomes" id="UP001558652"/>
    </source>
</evidence>
<keyword evidence="3" id="KW-0472">Membrane</keyword>
<dbReference type="PANTHER" id="PTHR15717">
    <property type="entry name" value="PROTEIN KIAA0494"/>
    <property type="match status" value="1"/>
</dbReference>
<evidence type="ECO:0000256" key="2">
    <source>
        <dbReference type="SAM" id="MobiDB-lite"/>
    </source>
</evidence>
<sequence>MESGRGSGGGLRTGAGSGKKMRKRKELDALVGGVSGGSKRRCGGSGRGVSPQDQLLSESTGEEEYWTTKGMKPRRRYNSRGDHHDVRPFSALLRICSLLLMMACLVATLTLMWLFIDIREQTTYLHNRLDQVAAGSQGVPDALQKCHSLSRQLQNNQTLLFTQLSSLSQHLTKFTAQVSILQTGLSNVEDKLSSSPELVNVPHDMQALSASVASIGSQIQDLQTTSNRLKEEHNTLLETVKILQQNASTLNVSSCF</sequence>
<keyword evidence="3" id="KW-1133">Transmembrane helix</keyword>
<feature type="compositionally biased region" description="Gly residues" evidence="2">
    <location>
        <begin position="1"/>
        <end position="17"/>
    </location>
</feature>
<dbReference type="Gene3D" id="1.10.287.1490">
    <property type="match status" value="1"/>
</dbReference>
<gene>
    <name evidence="4" type="ORF">AAG570_007676</name>
</gene>
<evidence type="ECO:0000313" key="4">
    <source>
        <dbReference type="EMBL" id="KAL1114852.1"/>
    </source>
</evidence>
<organism evidence="4 5">
    <name type="scientific">Ranatra chinensis</name>
    <dbReference type="NCBI Taxonomy" id="642074"/>
    <lineage>
        <taxon>Eukaryota</taxon>
        <taxon>Metazoa</taxon>
        <taxon>Ecdysozoa</taxon>
        <taxon>Arthropoda</taxon>
        <taxon>Hexapoda</taxon>
        <taxon>Insecta</taxon>
        <taxon>Pterygota</taxon>
        <taxon>Neoptera</taxon>
        <taxon>Paraneoptera</taxon>
        <taxon>Hemiptera</taxon>
        <taxon>Heteroptera</taxon>
        <taxon>Panheteroptera</taxon>
        <taxon>Nepomorpha</taxon>
        <taxon>Nepidae</taxon>
        <taxon>Ranatrinae</taxon>
        <taxon>Ranatra</taxon>
    </lineage>
</organism>
<dbReference type="PANTHER" id="PTHR15717:SF2">
    <property type="entry name" value="EF-HAND CALCIUM-BINDING DOMAIN-CONTAINING PROTEIN 14"/>
    <property type="match status" value="1"/>
</dbReference>
<dbReference type="EMBL" id="JBFDAA010000021">
    <property type="protein sequence ID" value="KAL1114852.1"/>
    <property type="molecule type" value="Genomic_DNA"/>
</dbReference>
<keyword evidence="5" id="KW-1185">Reference proteome</keyword>